<organism evidence="2 4">
    <name type="scientific">Vibrio tasmaniensis</name>
    <dbReference type="NCBI Taxonomy" id="212663"/>
    <lineage>
        <taxon>Bacteria</taxon>
        <taxon>Pseudomonadati</taxon>
        <taxon>Pseudomonadota</taxon>
        <taxon>Gammaproteobacteria</taxon>
        <taxon>Vibrionales</taxon>
        <taxon>Vibrionaceae</taxon>
        <taxon>Vibrio</taxon>
    </lineage>
</organism>
<protein>
    <submittedName>
        <fullName evidence="2">Uncharacterized protein</fullName>
    </submittedName>
</protein>
<comment type="caution">
    <text evidence="2">The sequence shown here is derived from an EMBL/GenBank/DDBJ whole genome shotgun (WGS) entry which is preliminary data.</text>
</comment>
<evidence type="ECO:0000313" key="3">
    <source>
        <dbReference type="EMBL" id="TKG36936.1"/>
    </source>
</evidence>
<feature type="transmembrane region" description="Helical" evidence="1">
    <location>
        <begin position="71"/>
        <end position="90"/>
    </location>
</feature>
<evidence type="ECO:0000313" key="2">
    <source>
        <dbReference type="EMBL" id="PMP08313.1"/>
    </source>
</evidence>
<keyword evidence="1" id="KW-0812">Transmembrane</keyword>
<keyword evidence="1" id="KW-1133">Transmembrane helix</keyword>
<gene>
    <name evidence="2" type="ORF">BCS92_04400</name>
    <name evidence="3" type="ORF">FC057_03370</name>
</gene>
<evidence type="ECO:0000256" key="1">
    <source>
        <dbReference type="SAM" id="Phobius"/>
    </source>
</evidence>
<evidence type="ECO:0000313" key="4">
    <source>
        <dbReference type="Proteomes" id="UP000235579"/>
    </source>
</evidence>
<dbReference type="Proteomes" id="UP000235579">
    <property type="component" value="Unassembled WGS sequence"/>
</dbReference>
<reference evidence="2" key="3">
    <citation type="journal article" date="2018" name="Nature">
        <title>A major lineage of non-tailed dsDNA viruses as unrecognized killers of marine bacteria.</title>
        <authorList>
            <person name="Kauffman K.M."/>
            <person name="Hussain F.A."/>
            <person name="Yang J."/>
            <person name="Arevalo P."/>
            <person name="Brown J.M."/>
            <person name="Chang W.K."/>
            <person name="VanInsberghe D."/>
            <person name="Elsherbini J."/>
            <person name="Sharma R.S."/>
            <person name="Cutler M.B."/>
            <person name="Kelly L."/>
            <person name="Polz M.F."/>
        </authorList>
    </citation>
    <scope>NUCLEOTIDE SEQUENCE</scope>
    <source>
        <strain evidence="2">10N.222.48.A2</strain>
    </source>
</reference>
<dbReference type="EMBL" id="MDBP01000113">
    <property type="protein sequence ID" value="PMP08313.1"/>
    <property type="molecule type" value="Genomic_DNA"/>
</dbReference>
<evidence type="ECO:0000313" key="5">
    <source>
        <dbReference type="Proteomes" id="UP000308018"/>
    </source>
</evidence>
<reference evidence="4" key="1">
    <citation type="submission" date="2016-07" db="EMBL/GenBank/DDBJ databases">
        <title>Nontailed viruses are major unrecognized killers of bacteria in the ocean.</title>
        <authorList>
            <person name="Kauffman K."/>
            <person name="Hussain F."/>
            <person name="Yang J."/>
            <person name="Arevalo P."/>
            <person name="Brown J."/>
            <person name="Cutler M."/>
            <person name="Kelly L."/>
            <person name="Polz M.F."/>
        </authorList>
    </citation>
    <scope>NUCLEOTIDE SEQUENCE [LARGE SCALE GENOMIC DNA]</scope>
    <source>
        <strain evidence="4">10N.222.48.A2</strain>
    </source>
</reference>
<dbReference type="AlphaFoldDB" id="A0A2N7NCH2"/>
<dbReference type="EMBL" id="SYVV01000004">
    <property type="protein sequence ID" value="TKG36936.1"/>
    <property type="molecule type" value="Genomic_DNA"/>
</dbReference>
<reference evidence="2" key="2">
    <citation type="submission" date="2016-07" db="EMBL/GenBank/DDBJ databases">
        <authorList>
            <person name="Wan K."/>
            <person name="Booth B."/>
            <person name="Spirohn K."/>
            <person name="Hao T."/>
            <person name="Hu Y."/>
            <person name="Calderwood M."/>
            <person name="Hill D."/>
            <person name="Mohr S."/>
            <person name="Vidal M."/>
            <person name="Celniker S."/>
            <person name="Perrimon N."/>
        </authorList>
    </citation>
    <scope>NUCLEOTIDE SEQUENCE</scope>
    <source>
        <strain evidence="2">10N.222.48.A2</strain>
    </source>
</reference>
<sequence>MLQAEYLMEEIVKDPDVEFSKWKLERKKGSLRFTARTSFPAILGVMVGQSIEPLFMSETAWGWIQTTDVLMSGFWSSIGAVPLSYAIWFWREKKYKHHVANLQQRT</sequence>
<feature type="transmembrane region" description="Helical" evidence="1">
    <location>
        <begin position="33"/>
        <end position="51"/>
    </location>
</feature>
<name>A0A2N7NCH2_9VIBR</name>
<reference evidence="3 5" key="4">
    <citation type="submission" date="2019-04" db="EMBL/GenBank/DDBJ databases">
        <title>A reverse ecology approach based on a biological definition of microbial populations.</title>
        <authorList>
            <person name="Arevalo P."/>
            <person name="Vaninsberghe D."/>
            <person name="Elsherbini J."/>
            <person name="Gore J."/>
            <person name="Polz M."/>
        </authorList>
    </citation>
    <scope>NUCLEOTIDE SEQUENCE [LARGE SCALE GENOMIC DNA]</scope>
    <source>
        <strain evidence="3 5">10N.222.45.A8</strain>
    </source>
</reference>
<accession>A0A2N7NCH2</accession>
<dbReference type="RefSeq" id="WP_102258620.1">
    <property type="nucleotide sequence ID" value="NZ_MDBP01000113.1"/>
</dbReference>
<proteinExistence type="predicted"/>
<keyword evidence="1" id="KW-0472">Membrane</keyword>
<dbReference type="Proteomes" id="UP000308018">
    <property type="component" value="Unassembled WGS sequence"/>
</dbReference>